<protein>
    <submittedName>
        <fullName evidence="2">Uncharacterized protein</fullName>
    </submittedName>
</protein>
<accession>A0AAV5SSC3</accession>
<reference evidence="2" key="1">
    <citation type="submission" date="2023-10" db="EMBL/GenBank/DDBJ databases">
        <title>Genome assembly of Pristionchus species.</title>
        <authorList>
            <person name="Yoshida K."/>
            <person name="Sommer R.J."/>
        </authorList>
    </citation>
    <scope>NUCLEOTIDE SEQUENCE</scope>
    <source>
        <strain evidence="2">RS0144</strain>
    </source>
</reference>
<evidence type="ECO:0000256" key="1">
    <source>
        <dbReference type="SAM" id="MobiDB-lite"/>
    </source>
</evidence>
<evidence type="ECO:0000313" key="2">
    <source>
        <dbReference type="EMBL" id="GMS85013.1"/>
    </source>
</evidence>
<feature type="region of interest" description="Disordered" evidence="1">
    <location>
        <begin position="16"/>
        <end position="40"/>
    </location>
</feature>
<sequence>SHSNCLLSSDRYLPSLLHTTSSAPPTQNLQQSQHTAPPPGVVSVQGIQHPLNNILLQTAQFMAMNEQLRKEIEQYANLRVRAASLKGGS</sequence>
<organism evidence="2 3">
    <name type="scientific">Pristionchus entomophagus</name>
    <dbReference type="NCBI Taxonomy" id="358040"/>
    <lineage>
        <taxon>Eukaryota</taxon>
        <taxon>Metazoa</taxon>
        <taxon>Ecdysozoa</taxon>
        <taxon>Nematoda</taxon>
        <taxon>Chromadorea</taxon>
        <taxon>Rhabditida</taxon>
        <taxon>Rhabditina</taxon>
        <taxon>Diplogasteromorpha</taxon>
        <taxon>Diplogasteroidea</taxon>
        <taxon>Neodiplogasteridae</taxon>
        <taxon>Pristionchus</taxon>
    </lineage>
</organism>
<feature type="non-terminal residue" evidence="2">
    <location>
        <position position="1"/>
    </location>
</feature>
<evidence type="ECO:0000313" key="3">
    <source>
        <dbReference type="Proteomes" id="UP001432027"/>
    </source>
</evidence>
<proteinExistence type="predicted"/>
<comment type="caution">
    <text evidence="2">The sequence shown here is derived from an EMBL/GenBank/DDBJ whole genome shotgun (WGS) entry which is preliminary data.</text>
</comment>
<dbReference type="EMBL" id="BTSX01000002">
    <property type="protein sequence ID" value="GMS85013.1"/>
    <property type="molecule type" value="Genomic_DNA"/>
</dbReference>
<gene>
    <name evidence="2" type="ORF">PENTCL1PPCAC_7188</name>
</gene>
<dbReference type="Proteomes" id="UP001432027">
    <property type="component" value="Unassembled WGS sequence"/>
</dbReference>
<feature type="compositionally biased region" description="Polar residues" evidence="1">
    <location>
        <begin position="17"/>
        <end position="35"/>
    </location>
</feature>
<keyword evidence="3" id="KW-1185">Reference proteome</keyword>
<dbReference type="AlphaFoldDB" id="A0AAV5SSC3"/>
<name>A0AAV5SSC3_9BILA</name>